<dbReference type="GO" id="GO:0000272">
    <property type="term" value="P:polysaccharide catabolic process"/>
    <property type="evidence" value="ECO:0007669"/>
    <property type="project" value="InterPro"/>
</dbReference>
<keyword evidence="7" id="KW-1185">Reference proteome</keyword>
<evidence type="ECO:0000259" key="5">
    <source>
        <dbReference type="Pfam" id="PF00150"/>
    </source>
</evidence>
<protein>
    <submittedName>
        <fullName evidence="6">Glycoside hydrolase family 5 protein</fullName>
    </submittedName>
</protein>
<proteinExistence type="inferred from homology"/>
<name>A0A2J6SFG9_9HELO</name>
<comment type="similarity">
    <text evidence="1 4">Belongs to the glycosyl hydrolase 5 (cellulase A) family.</text>
</comment>
<evidence type="ECO:0000256" key="1">
    <source>
        <dbReference type="ARBA" id="ARBA00005641"/>
    </source>
</evidence>
<dbReference type="AlphaFoldDB" id="A0A2J6SFG9"/>
<dbReference type="SUPFAM" id="SSF51445">
    <property type="entry name" value="(Trans)glycosidases"/>
    <property type="match status" value="1"/>
</dbReference>
<dbReference type="Proteomes" id="UP000235371">
    <property type="component" value="Unassembled WGS sequence"/>
</dbReference>
<dbReference type="InterPro" id="IPR017853">
    <property type="entry name" value="GH"/>
</dbReference>
<dbReference type="Pfam" id="PF00150">
    <property type="entry name" value="Cellulase"/>
    <property type="match status" value="1"/>
</dbReference>
<dbReference type="PANTHER" id="PTHR31263">
    <property type="entry name" value="CELLULASE FAMILY PROTEIN (AFU_ORTHOLOGUE AFUA_5G14560)"/>
    <property type="match status" value="1"/>
</dbReference>
<evidence type="ECO:0000313" key="6">
    <source>
        <dbReference type="EMBL" id="PMD49490.1"/>
    </source>
</evidence>
<keyword evidence="3 4" id="KW-0326">Glycosidase</keyword>
<organism evidence="6 7">
    <name type="scientific">Hyaloscypha bicolor E</name>
    <dbReference type="NCBI Taxonomy" id="1095630"/>
    <lineage>
        <taxon>Eukaryota</taxon>
        <taxon>Fungi</taxon>
        <taxon>Dikarya</taxon>
        <taxon>Ascomycota</taxon>
        <taxon>Pezizomycotina</taxon>
        <taxon>Leotiomycetes</taxon>
        <taxon>Helotiales</taxon>
        <taxon>Hyaloscyphaceae</taxon>
        <taxon>Hyaloscypha</taxon>
        <taxon>Hyaloscypha bicolor</taxon>
    </lineage>
</organism>
<accession>A0A2J6SFG9</accession>
<dbReference type="STRING" id="1095630.A0A2J6SFG9"/>
<dbReference type="PANTHER" id="PTHR31263:SF0">
    <property type="entry name" value="CELLULASE FAMILY PROTEIN (AFU_ORTHOLOGUE AFUA_5G14560)"/>
    <property type="match status" value="1"/>
</dbReference>
<dbReference type="RefSeq" id="XP_024726394.1">
    <property type="nucleotide sequence ID" value="XM_024882222.1"/>
</dbReference>
<dbReference type="OrthoDB" id="442731at2759"/>
<dbReference type="EMBL" id="KZ613921">
    <property type="protein sequence ID" value="PMD49490.1"/>
    <property type="molecule type" value="Genomic_DNA"/>
</dbReference>
<evidence type="ECO:0000313" key="7">
    <source>
        <dbReference type="Proteomes" id="UP000235371"/>
    </source>
</evidence>
<dbReference type="GeneID" id="36590299"/>
<feature type="domain" description="Glycoside hydrolase family 5" evidence="5">
    <location>
        <begin position="16"/>
        <end position="253"/>
    </location>
</feature>
<keyword evidence="2 4" id="KW-0378">Hydrolase</keyword>
<reference evidence="6 7" key="1">
    <citation type="submission" date="2016-04" db="EMBL/GenBank/DDBJ databases">
        <title>A degradative enzymes factory behind the ericoid mycorrhizal symbiosis.</title>
        <authorList>
            <consortium name="DOE Joint Genome Institute"/>
            <person name="Martino E."/>
            <person name="Morin E."/>
            <person name="Grelet G."/>
            <person name="Kuo A."/>
            <person name="Kohler A."/>
            <person name="Daghino S."/>
            <person name="Barry K."/>
            <person name="Choi C."/>
            <person name="Cichocki N."/>
            <person name="Clum A."/>
            <person name="Copeland A."/>
            <person name="Hainaut M."/>
            <person name="Haridas S."/>
            <person name="Labutti K."/>
            <person name="Lindquist E."/>
            <person name="Lipzen A."/>
            <person name="Khouja H.-R."/>
            <person name="Murat C."/>
            <person name="Ohm R."/>
            <person name="Olson A."/>
            <person name="Spatafora J."/>
            <person name="Veneault-Fourrey C."/>
            <person name="Henrissat B."/>
            <person name="Grigoriev I."/>
            <person name="Martin F."/>
            <person name="Perotto S."/>
        </authorList>
    </citation>
    <scope>NUCLEOTIDE SEQUENCE [LARGE SCALE GENOMIC DNA]</scope>
    <source>
        <strain evidence="6 7">E</strain>
    </source>
</reference>
<dbReference type="InParanoid" id="A0A2J6SFG9"/>
<gene>
    <name evidence="6" type="ORF">K444DRAFT_623036</name>
</gene>
<evidence type="ECO:0000256" key="3">
    <source>
        <dbReference type="ARBA" id="ARBA00023295"/>
    </source>
</evidence>
<sequence length="289" mass="32988">MARNNPKIAAELLFANQDLIGLRALDVYVAVVESLTEAGIAVIPNNHITQAAWCCGINLCDTAWCNDHLGSVCRVSQTEDQWIENWVKIISFFTNNPLVIRADLRNEPRGFWATTPWGKWATAAECASSKLLAINPDWLMFVEGVSSSNDLSGVHKRPVVVDVPDHVVYSVHVYSWSGWGSREGVYAERPFMSFVKSMKENWAYLLEENIAPVLVSELSRLHEPSEGDFRYWNNLLEFLKFVDAGFAYWAINPRKPDDNEKESYSLVEDDWETLILDCRLRDMLELNRQ</sequence>
<evidence type="ECO:0000256" key="4">
    <source>
        <dbReference type="RuleBase" id="RU361153"/>
    </source>
</evidence>
<evidence type="ECO:0000256" key="2">
    <source>
        <dbReference type="ARBA" id="ARBA00022801"/>
    </source>
</evidence>
<dbReference type="InterPro" id="IPR001547">
    <property type="entry name" value="Glyco_hydro_5"/>
</dbReference>
<dbReference type="Gene3D" id="3.20.20.80">
    <property type="entry name" value="Glycosidases"/>
    <property type="match status" value="1"/>
</dbReference>
<dbReference type="GO" id="GO:0004553">
    <property type="term" value="F:hydrolase activity, hydrolyzing O-glycosyl compounds"/>
    <property type="evidence" value="ECO:0007669"/>
    <property type="project" value="InterPro"/>
</dbReference>